<keyword evidence="3" id="KW-1185">Reference proteome</keyword>
<evidence type="ECO:0000313" key="3">
    <source>
        <dbReference type="Proteomes" id="UP000460272"/>
    </source>
</evidence>
<organism evidence="2 3">
    <name type="scientific">Trebonia kvetii</name>
    <dbReference type="NCBI Taxonomy" id="2480626"/>
    <lineage>
        <taxon>Bacteria</taxon>
        <taxon>Bacillati</taxon>
        <taxon>Actinomycetota</taxon>
        <taxon>Actinomycetes</taxon>
        <taxon>Streptosporangiales</taxon>
        <taxon>Treboniaceae</taxon>
        <taxon>Trebonia</taxon>
    </lineage>
</organism>
<protein>
    <submittedName>
        <fullName evidence="2">Roadblock/LC7 domain-containing protein</fullName>
    </submittedName>
</protein>
<sequence length="141" mass="14689">MAIDEGSGERDLAWLLDDLASRVEDFRRAVILSRDGLLLAASRDLSREDAEHLSAVAAALQSLATGTGDRFGVGGVRQTVIEFAGGLLFVIAAGEGSCMAALCPATADAGTVAYEMAMLVKRARPHLASQARFPASPASVE</sequence>
<dbReference type="Pfam" id="PF03259">
    <property type="entry name" value="Robl_LC7"/>
    <property type="match status" value="1"/>
</dbReference>
<dbReference type="SUPFAM" id="SSF103196">
    <property type="entry name" value="Roadblock/LC7 domain"/>
    <property type="match status" value="1"/>
</dbReference>
<evidence type="ECO:0000313" key="2">
    <source>
        <dbReference type="EMBL" id="TVY99081.1"/>
    </source>
</evidence>
<dbReference type="InterPro" id="IPR053141">
    <property type="entry name" value="Mycobact_SerProt_Inhib_Rv3364c"/>
</dbReference>
<dbReference type="SMART" id="SM00960">
    <property type="entry name" value="Robl_LC7"/>
    <property type="match status" value="1"/>
</dbReference>
<dbReference type="EMBL" id="RPFW01000013">
    <property type="protein sequence ID" value="TVY99081.1"/>
    <property type="molecule type" value="Genomic_DNA"/>
</dbReference>
<dbReference type="OrthoDB" id="5187023at2"/>
<comment type="caution">
    <text evidence="2">The sequence shown here is derived from an EMBL/GenBank/DDBJ whole genome shotgun (WGS) entry which is preliminary data.</text>
</comment>
<dbReference type="Proteomes" id="UP000460272">
    <property type="component" value="Unassembled WGS sequence"/>
</dbReference>
<dbReference type="RefSeq" id="WP_145862252.1">
    <property type="nucleotide sequence ID" value="NZ_RPFW01000013.1"/>
</dbReference>
<evidence type="ECO:0000259" key="1">
    <source>
        <dbReference type="SMART" id="SM00960"/>
    </source>
</evidence>
<proteinExistence type="predicted"/>
<name>A0A6P2BLV9_9ACTN</name>
<dbReference type="PANTHER" id="PTHR36222:SF1">
    <property type="entry name" value="SERINE PROTEASE INHIBITOR RV3364C"/>
    <property type="match status" value="1"/>
</dbReference>
<accession>A0A6P2BLV9</accession>
<reference evidence="2 3" key="1">
    <citation type="submission" date="2018-11" db="EMBL/GenBank/DDBJ databases">
        <title>Trebonia kvetii gen.nov., sp.nov., a novel acidophilic actinobacterium, and proposal of the new actinobacterial family Treboniaceae fam. nov.</title>
        <authorList>
            <person name="Rapoport D."/>
            <person name="Sagova-Mareckova M."/>
            <person name="Sedlacek I."/>
            <person name="Provaznik J."/>
            <person name="Kralova S."/>
            <person name="Pavlinic D."/>
            <person name="Benes V."/>
            <person name="Kopecky J."/>
        </authorList>
    </citation>
    <scope>NUCLEOTIDE SEQUENCE [LARGE SCALE GENOMIC DNA]</scope>
    <source>
        <strain evidence="2 3">15Tr583</strain>
    </source>
</reference>
<gene>
    <name evidence="2" type="ORF">EAS64_41680</name>
</gene>
<dbReference type="Gene3D" id="3.30.450.30">
    <property type="entry name" value="Dynein light chain 2a, cytoplasmic"/>
    <property type="match status" value="1"/>
</dbReference>
<dbReference type="AlphaFoldDB" id="A0A6P2BLV9"/>
<dbReference type="PANTHER" id="PTHR36222">
    <property type="entry name" value="SERINE PROTEASE INHIBITOR RV3364C"/>
    <property type="match status" value="1"/>
</dbReference>
<feature type="domain" description="Roadblock/LAMTOR2" evidence="1">
    <location>
        <begin position="13"/>
        <end position="103"/>
    </location>
</feature>
<dbReference type="InterPro" id="IPR004942">
    <property type="entry name" value="Roadblock/LAMTOR2_dom"/>
</dbReference>